<evidence type="ECO:0000313" key="4">
    <source>
        <dbReference type="Proteomes" id="UP001217417"/>
    </source>
</evidence>
<dbReference type="RefSeq" id="XP_056041576.1">
    <property type="nucleotide sequence ID" value="XM_056188282.1"/>
</dbReference>
<dbReference type="PANTHER" id="PTHR38111:SF2">
    <property type="entry name" value="FINGER DOMAIN PROTEIN, PUTATIVE (AFU_ORTHOLOGUE AFUA_1G01560)-RELATED"/>
    <property type="match status" value="1"/>
</dbReference>
<dbReference type="SUPFAM" id="SSF57701">
    <property type="entry name" value="Zn2/Cys6 DNA-binding domain"/>
    <property type="match status" value="1"/>
</dbReference>
<dbReference type="InterPro" id="IPR053178">
    <property type="entry name" value="Osmoadaptation_assoc"/>
</dbReference>
<dbReference type="GeneID" id="80883448"/>
<accession>A0AAD7VQQ7</accession>
<dbReference type="SMART" id="SM00066">
    <property type="entry name" value="GAL4"/>
    <property type="match status" value="1"/>
</dbReference>
<reference evidence="3" key="1">
    <citation type="submission" date="2023-03" db="EMBL/GenBank/DDBJ databases">
        <title>Near-Complete genome sequence of Lipomyces tetrasporous NRRL Y-64009, an oleaginous yeast capable of growing on lignocellulosic hydrolysates.</title>
        <authorList>
            <consortium name="Lawrence Berkeley National Laboratory"/>
            <person name="Jagtap S.S."/>
            <person name="Liu J.-J."/>
            <person name="Walukiewicz H.E."/>
            <person name="Pangilinan J."/>
            <person name="Lipzen A."/>
            <person name="Ahrendt S."/>
            <person name="Koriabine M."/>
            <person name="Cobaugh K."/>
            <person name="Salamov A."/>
            <person name="Yoshinaga Y."/>
            <person name="Ng V."/>
            <person name="Daum C."/>
            <person name="Grigoriev I.V."/>
            <person name="Slininger P.J."/>
            <person name="Dien B.S."/>
            <person name="Jin Y.-S."/>
            <person name="Rao C.V."/>
        </authorList>
    </citation>
    <scope>NUCLEOTIDE SEQUENCE</scope>
    <source>
        <strain evidence="3">NRRL Y-64009</strain>
    </source>
</reference>
<evidence type="ECO:0000259" key="2">
    <source>
        <dbReference type="PROSITE" id="PS50048"/>
    </source>
</evidence>
<dbReference type="InterPro" id="IPR001138">
    <property type="entry name" value="Zn2Cys6_DnaBD"/>
</dbReference>
<keyword evidence="4" id="KW-1185">Reference proteome</keyword>
<organism evidence="3 4">
    <name type="scientific">Lipomyces tetrasporus</name>
    <dbReference type="NCBI Taxonomy" id="54092"/>
    <lineage>
        <taxon>Eukaryota</taxon>
        <taxon>Fungi</taxon>
        <taxon>Dikarya</taxon>
        <taxon>Ascomycota</taxon>
        <taxon>Saccharomycotina</taxon>
        <taxon>Lipomycetes</taxon>
        <taxon>Lipomycetales</taxon>
        <taxon>Lipomycetaceae</taxon>
        <taxon>Lipomyces</taxon>
    </lineage>
</organism>
<dbReference type="Gene3D" id="4.10.240.10">
    <property type="entry name" value="Zn(2)-C6 fungal-type DNA-binding domain"/>
    <property type="match status" value="1"/>
</dbReference>
<dbReference type="CDD" id="cd00067">
    <property type="entry name" value="GAL4"/>
    <property type="match status" value="1"/>
</dbReference>
<gene>
    <name evidence="3" type="ORF">POJ06DRAFT_258596</name>
</gene>
<dbReference type="GO" id="GO:0000981">
    <property type="term" value="F:DNA-binding transcription factor activity, RNA polymerase II-specific"/>
    <property type="evidence" value="ECO:0007669"/>
    <property type="project" value="InterPro"/>
</dbReference>
<dbReference type="GO" id="GO:0008270">
    <property type="term" value="F:zinc ion binding"/>
    <property type="evidence" value="ECO:0007669"/>
    <property type="project" value="InterPro"/>
</dbReference>
<dbReference type="InterPro" id="IPR036864">
    <property type="entry name" value="Zn2-C6_fun-type_DNA-bd_sf"/>
</dbReference>
<dbReference type="AlphaFoldDB" id="A0AAD7VQQ7"/>
<dbReference type="Pfam" id="PF00172">
    <property type="entry name" value="Zn_clus"/>
    <property type="match status" value="1"/>
</dbReference>
<feature type="region of interest" description="Disordered" evidence="1">
    <location>
        <begin position="52"/>
        <end position="74"/>
    </location>
</feature>
<evidence type="ECO:0000313" key="3">
    <source>
        <dbReference type="EMBL" id="KAJ8098126.1"/>
    </source>
</evidence>
<sequence>MGRAPTSGYCHTCRRRRVKCDRGVPSCQRCLKSGHPCRGYAMPLRIVNASLTHGSQSSSPTTRQSLPNLSSRPWANETPSPRLAYASELSLVAFKDQISLNYFLCHYTWAHWWKSVVISGLQSNTTSASYIACDSLLVGYLGIGHSDSKLLHRSMQLYGDSMRLVSLGLDLHTSTSPADLILPVMVLGMYPYVVEKSIKLEHDVGLGLVTRHCGPGYNQDDRTINLFRSCRSMLVCTAFAKRRRTFLEEDAWKIGPFHGLQKTSMDRLYDITSTLPGLAEEILVSRRHSHPAFAAGVVAKADILRQRLQGWRYDWEQKNPGAATVSATSATLEVGSSTTEESLLIGNLLARQIRFKRLDQALEIFSYNAALVYLFRLQELLAPVGQSPDITLTQEDMHHIKSQLLARETSPLLLPDELRLPCQPALEAVQQCAYIAAELTLNQPINFIALAPVGILYCALKSMGPFGEQLSAVIAATFSATSNLKQLEVFGIWDTLESPTRGWGLSTILPSEVF</sequence>
<protein>
    <recommendedName>
        <fullName evidence="2">Zn(2)-C6 fungal-type domain-containing protein</fullName>
    </recommendedName>
</protein>
<proteinExistence type="predicted"/>
<dbReference type="PANTHER" id="PTHR38111">
    <property type="entry name" value="ZN(2)-C6 FUNGAL-TYPE DOMAIN-CONTAINING PROTEIN-RELATED"/>
    <property type="match status" value="1"/>
</dbReference>
<dbReference type="Proteomes" id="UP001217417">
    <property type="component" value="Unassembled WGS sequence"/>
</dbReference>
<feature type="domain" description="Zn(2)-C6 fungal-type" evidence="2">
    <location>
        <begin position="10"/>
        <end position="37"/>
    </location>
</feature>
<dbReference type="PROSITE" id="PS50048">
    <property type="entry name" value="ZN2_CY6_FUNGAL_2"/>
    <property type="match status" value="1"/>
</dbReference>
<name>A0AAD7VQQ7_9ASCO</name>
<comment type="caution">
    <text evidence="3">The sequence shown here is derived from an EMBL/GenBank/DDBJ whole genome shotgun (WGS) entry which is preliminary data.</text>
</comment>
<evidence type="ECO:0000256" key="1">
    <source>
        <dbReference type="SAM" id="MobiDB-lite"/>
    </source>
</evidence>
<dbReference type="EMBL" id="JARPMG010000009">
    <property type="protein sequence ID" value="KAJ8098126.1"/>
    <property type="molecule type" value="Genomic_DNA"/>
</dbReference>